<evidence type="ECO:0000256" key="3">
    <source>
        <dbReference type="SAM" id="Phobius"/>
    </source>
</evidence>
<reference evidence="4" key="1">
    <citation type="submission" date="2022-09" db="EMBL/GenBank/DDBJ databases">
        <title>Intensive care unit water sources are persistently colonized with multi-drug resistant bacteria and are the site of extensive horizontal gene transfer of antibiotic resistance genes.</title>
        <authorList>
            <person name="Diorio-Toth L."/>
        </authorList>
    </citation>
    <scope>NUCLEOTIDE SEQUENCE</scope>
    <source>
        <strain evidence="4">GD04005</strain>
    </source>
</reference>
<feature type="transmembrane region" description="Helical" evidence="3">
    <location>
        <begin position="148"/>
        <end position="166"/>
    </location>
</feature>
<dbReference type="PANTHER" id="PTHR44227:SF3">
    <property type="entry name" value="PROTEIN O-MANNOSYL-TRANSFERASE TMTC4"/>
    <property type="match status" value="1"/>
</dbReference>
<name>A0AA42I8A0_9GAMM</name>
<feature type="transmembrane region" description="Helical" evidence="3">
    <location>
        <begin position="306"/>
        <end position="323"/>
    </location>
</feature>
<sequence>MSNILRNSAVFIFIFIFSVFLYYSSLSGDYVWDDTLLFVNKINLVNEPLNWKLLSEPVLPGTTYFRPLVFLSWFMEFYIFGQNPFVSHCVNLIILMFNTFFVYLLCLSISKKLEIEKKYLLSFLACFIYIIHPALIESTAWVSGRFDQFVTFFTLIGMIVFVDNYFNKKNKKITNFFVALSFFFALLSKELGLVFPLLLLCLAIMLEINKKDSYFATLKKIIYRNFSLFIILILFFIFYMFLRVNAMHNVYHQGFSFNYIYQVVFKDLMPLYALKFYITQFFLPFYSITPLHPVEEYNLSLVVNKIKVVLFFFVIFFVVLYFIKIKSKIIWLFVASIITILLVLHIIPLTIANNLGHERFMTLGVALGSIGIVLIPYTKIAEKFNIQDKIIKIILFLFFIVWSMLAVITVKSVTPFWRTDFQLWSWMYKMHPDDSLSRYSYLYGAMSYQKYDLIIKYCEDYIKKHGALSVADQSVYASALLNIKKEDSLGYFEGVIYALPKFHEKNDRVGANNFLMTSLQMGGVYNNYANALVLFKGDVEGALKSSRISEWYLTNDQMQPVFYYRSAYLYILGDYDAAYHLYQLQEEKNSLRKSVDRYSTYQIIDIYCKKFDVGSDPCLKFKTEQKFIK</sequence>
<keyword evidence="2" id="KW-0802">TPR repeat</keyword>
<evidence type="ECO:0000256" key="1">
    <source>
        <dbReference type="ARBA" id="ARBA00022737"/>
    </source>
</evidence>
<proteinExistence type="predicted"/>
<feature type="transmembrane region" description="Helical" evidence="3">
    <location>
        <begin position="360"/>
        <end position="378"/>
    </location>
</feature>
<dbReference type="RefSeq" id="WP_279695301.1">
    <property type="nucleotide sequence ID" value="NZ_JAOEEO010000002.1"/>
</dbReference>
<evidence type="ECO:0000313" key="4">
    <source>
        <dbReference type="EMBL" id="MDH0564044.1"/>
    </source>
</evidence>
<keyword evidence="3" id="KW-0812">Transmembrane</keyword>
<protein>
    <recommendedName>
        <fullName evidence="6">Glycosyltransferase RgtA/B/C/D-like domain-containing protein</fullName>
    </recommendedName>
</protein>
<dbReference type="PANTHER" id="PTHR44227">
    <property type="match status" value="1"/>
</dbReference>
<evidence type="ECO:0008006" key="6">
    <source>
        <dbReference type="Google" id="ProtNLM"/>
    </source>
</evidence>
<feature type="transmembrane region" description="Helical" evidence="3">
    <location>
        <begin position="221"/>
        <end position="242"/>
    </location>
</feature>
<comment type="caution">
    <text evidence="4">The sequence shown here is derived from an EMBL/GenBank/DDBJ whole genome shotgun (WGS) entry which is preliminary data.</text>
</comment>
<evidence type="ECO:0000256" key="2">
    <source>
        <dbReference type="ARBA" id="ARBA00022803"/>
    </source>
</evidence>
<keyword evidence="1" id="KW-0677">Repeat</keyword>
<feature type="transmembrane region" description="Helical" evidence="3">
    <location>
        <begin position="119"/>
        <end position="136"/>
    </location>
</feature>
<organism evidence="4 5">
    <name type="scientific">Acinetobacter courvalinii</name>
    <dbReference type="NCBI Taxonomy" id="280147"/>
    <lineage>
        <taxon>Bacteria</taxon>
        <taxon>Pseudomonadati</taxon>
        <taxon>Pseudomonadota</taxon>
        <taxon>Gammaproteobacteria</taxon>
        <taxon>Moraxellales</taxon>
        <taxon>Moraxellaceae</taxon>
        <taxon>Acinetobacter</taxon>
    </lineage>
</organism>
<feature type="transmembrane region" description="Helical" evidence="3">
    <location>
        <begin position="390"/>
        <end position="410"/>
    </location>
</feature>
<feature type="transmembrane region" description="Helical" evidence="3">
    <location>
        <begin position="85"/>
        <end position="107"/>
    </location>
</feature>
<feature type="transmembrane region" description="Helical" evidence="3">
    <location>
        <begin position="263"/>
        <end position="286"/>
    </location>
</feature>
<feature type="transmembrane region" description="Helical" evidence="3">
    <location>
        <begin position="330"/>
        <end position="348"/>
    </location>
</feature>
<dbReference type="Proteomes" id="UP001159329">
    <property type="component" value="Unassembled WGS sequence"/>
</dbReference>
<accession>A0AA42I8A0</accession>
<dbReference type="AlphaFoldDB" id="A0AA42I8A0"/>
<feature type="transmembrane region" description="Helical" evidence="3">
    <location>
        <begin position="178"/>
        <end position="206"/>
    </location>
</feature>
<dbReference type="InterPro" id="IPR052346">
    <property type="entry name" value="O-mannosyl-transferase_TMTC"/>
</dbReference>
<keyword evidence="3" id="KW-1133">Transmembrane helix</keyword>
<keyword evidence="3" id="KW-0472">Membrane</keyword>
<gene>
    <name evidence="4" type="ORF">N7644_10130</name>
</gene>
<feature type="transmembrane region" description="Helical" evidence="3">
    <location>
        <begin position="7"/>
        <end position="25"/>
    </location>
</feature>
<dbReference type="EMBL" id="JAOEEO010000002">
    <property type="protein sequence ID" value="MDH0564044.1"/>
    <property type="molecule type" value="Genomic_DNA"/>
</dbReference>
<evidence type="ECO:0000313" key="5">
    <source>
        <dbReference type="Proteomes" id="UP001159329"/>
    </source>
</evidence>